<comment type="pathway">
    <text evidence="3 12">Cofactor biosynthesis; riboflavin biosynthesis; 5-amino-6-(D-ribitylamino)uracil from GTP: step 3/4.</text>
</comment>
<keyword evidence="7 12" id="KW-0479">Metal-binding</keyword>
<dbReference type="SUPFAM" id="SSF53927">
    <property type="entry name" value="Cytidine deaminase-like"/>
    <property type="match status" value="1"/>
</dbReference>
<feature type="binding site" evidence="15">
    <location>
        <position position="69"/>
    </location>
    <ligand>
        <name>Zn(2+)</name>
        <dbReference type="ChEBI" id="CHEBI:29105"/>
        <note>catalytic</note>
    </ligand>
</feature>
<name>A0A1Y5SRI4_9PROT</name>
<dbReference type="EC" id="3.5.4.26" evidence="12"/>
<dbReference type="GO" id="GO:0008703">
    <property type="term" value="F:5-amino-6-(5-phosphoribosylamino)uracil reductase activity"/>
    <property type="evidence" value="ECO:0007669"/>
    <property type="project" value="UniProtKB-EC"/>
</dbReference>
<dbReference type="InterPro" id="IPR050765">
    <property type="entry name" value="Riboflavin_Biosynth_HTPR"/>
</dbReference>
<comment type="function">
    <text evidence="1 12">Converts 2,5-diamino-6-(ribosylamino)-4(3h)-pyrimidinone 5'-phosphate into 5-amino-6-(ribosylamino)-2,4(1h,3h)-pyrimidinedione 5'-phosphate.</text>
</comment>
<dbReference type="RefSeq" id="WP_085883133.1">
    <property type="nucleotide sequence ID" value="NZ_FWFR01000001.1"/>
</dbReference>
<feature type="binding site" evidence="15">
    <location>
        <position position="44"/>
    </location>
    <ligand>
        <name>Zn(2+)</name>
        <dbReference type="ChEBI" id="CHEBI:29105"/>
        <note>catalytic</note>
    </ligand>
</feature>
<evidence type="ECO:0000256" key="7">
    <source>
        <dbReference type="ARBA" id="ARBA00022723"/>
    </source>
</evidence>
<feature type="binding site" evidence="14">
    <location>
        <position position="190"/>
    </location>
    <ligand>
        <name>NADP(+)</name>
        <dbReference type="ChEBI" id="CHEBI:58349"/>
    </ligand>
</feature>
<dbReference type="PANTHER" id="PTHR38011">
    <property type="entry name" value="DIHYDROFOLATE REDUCTASE FAMILY PROTEIN (AFU_ORTHOLOGUE AFUA_8G06820)"/>
    <property type="match status" value="1"/>
</dbReference>
<keyword evidence="9 12" id="KW-0521">NADP</keyword>
<feature type="binding site" evidence="15">
    <location>
        <position position="78"/>
    </location>
    <ligand>
        <name>Zn(2+)</name>
        <dbReference type="ChEBI" id="CHEBI:29105"/>
        <note>catalytic</note>
    </ligand>
</feature>
<evidence type="ECO:0000256" key="8">
    <source>
        <dbReference type="ARBA" id="ARBA00022833"/>
    </source>
</evidence>
<feature type="binding site" evidence="14">
    <location>
        <position position="198"/>
    </location>
    <ligand>
        <name>substrate</name>
    </ligand>
</feature>
<dbReference type="GO" id="GO:0009231">
    <property type="term" value="P:riboflavin biosynthetic process"/>
    <property type="evidence" value="ECO:0007669"/>
    <property type="project" value="UniProtKB-UniPathway"/>
</dbReference>
<comment type="catalytic activity">
    <reaction evidence="12">
        <text>5-amino-6-(5-phospho-D-ribitylamino)uracil + NADP(+) = 5-amino-6-(5-phospho-D-ribosylamino)uracil + NADPH + H(+)</text>
        <dbReference type="Rhea" id="RHEA:17845"/>
        <dbReference type="ChEBI" id="CHEBI:15378"/>
        <dbReference type="ChEBI" id="CHEBI:57783"/>
        <dbReference type="ChEBI" id="CHEBI:58349"/>
        <dbReference type="ChEBI" id="CHEBI:58421"/>
        <dbReference type="ChEBI" id="CHEBI:58453"/>
        <dbReference type="EC" id="1.1.1.193"/>
    </reaction>
</comment>
<evidence type="ECO:0000256" key="2">
    <source>
        <dbReference type="ARBA" id="ARBA00004882"/>
    </source>
</evidence>
<dbReference type="Gene3D" id="3.40.430.10">
    <property type="entry name" value="Dihydrofolate Reductase, subunit A"/>
    <property type="match status" value="1"/>
</dbReference>
<accession>A0A1Y5SRI4</accession>
<dbReference type="PROSITE" id="PS51747">
    <property type="entry name" value="CYT_DCMP_DEAMINASES_2"/>
    <property type="match status" value="1"/>
</dbReference>
<evidence type="ECO:0000256" key="14">
    <source>
        <dbReference type="PIRSR" id="PIRSR006769-2"/>
    </source>
</evidence>
<comment type="similarity">
    <text evidence="4 12">In the N-terminal section; belongs to the cytidine and deoxycytidylate deaminase family.</text>
</comment>
<evidence type="ECO:0000256" key="9">
    <source>
        <dbReference type="ARBA" id="ARBA00022857"/>
    </source>
</evidence>
<dbReference type="CDD" id="cd01284">
    <property type="entry name" value="Riboflavin_deaminase-reductase"/>
    <property type="match status" value="1"/>
</dbReference>
<evidence type="ECO:0000256" key="3">
    <source>
        <dbReference type="ARBA" id="ARBA00004910"/>
    </source>
</evidence>
<dbReference type="FunCoup" id="A0A1Y5SRI4">
    <property type="interactions" value="513"/>
</dbReference>
<feature type="binding site" evidence="14">
    <location>
        <position position="178"/>
    </location>
    <ligand>
        <name>substrate</name>
    </ligand>
</feature>
<comment type="pathway">
    <text evidence="2 12">Cofactor biosynthesis; riboflavin biosynthesis; 5-amino-6-(D-ribitylamino)uracil from GTP: step 2/4.</text>
</comment>
<dbReference type="InterPro" id="IPR004794">
    <property type="entry name" value="Eubact_RibD"/>
</dbReference>
<dbReference type="EMBL" id="FWFR01000001">
    <property type="protein sequence ID" value="SLN44893.1"/>
    <property type="molecule type" value="Genomic_DNA"/>
</dbReference>
<feature type="binding site" evidence="14">
    <location>
        <position position="148"/>
    </location>
    <ligand>
        <name>NADP(+)</name>
        <dbReference type="ChEBI" id="CHEBI:58349"/>
    </ligand>
</feature>
<evidence type="ECO:0000256" key="6">
    <source>
        <dbReference type="ARBA" id="ARBA00022619"/>
    </source>
</evidence>
<feature type="binding site" evidence="14">
    <location>
        <position position="164"/>
    </location>
    <ligand>
        <name>NADP(+)</name>
        <dbReference type="ChEBI" id="CHEBI:58349"/>
    </ligand>
</feature>
<dbReference type="InterPro" id="IPR016192">
    <property type="entry name" value="APOBEC/CMP_deaminase_Zn-bd"/>
</dbReference>
<keyword evidence="6 12" id="KW-0686">Riboflavin biosynthesis</keyword>
<dbReference type="InterPro" id="IPR002734">
    <property type="entry name" value="RibDG_C"/>
</dbReference>
<feature type="binding site" evidence="14">
    <location>
        <position position="201"/>
    </location>
    <ligand>
        <name>substrate</name>
    </ligand>
</feature>
<dbReference type="NCBIfam" id="TIGR00326">
    <property type="entry name" value="eubact_ribD"/>
    <property type="match status" value="1"/>
</dbReference>
<dbReference type="Pfam" id="PF01872">
    <property type="entry name" value="RibD_C"/>
    <property type="match status" value="1"/>
</dbReference>
<comment type="similarity">
    <text evidence="5 12">In the C-terminal section; belongs to the HTP reductase family.</text>
</comment>
<proteinExistence type="inferred from homology"/>
<dbReference type="PANTHER" id="PTHR38011:SF7">
    <property type="entry name" value="2,5-DIAMINO-6-RIBOSYLAMINO-4(3H)-PYRIMIDINONE 5'-PHOSPHATE REDUCTASE"/>
    <property type="match status" value="1"/>
</dbReference>
<dbReference type="Proteomes" id="UP000193200">
    <property type="component" value="Unassembled WGS sequence"/>
</dbReference>
<reference evidence="17 18" key="1">
    <citation type="submission" date="2017-03" db="EMBL/GenBank/DDBJ databases">
        <authorList>
            <person name="Afonso C.L."/>
            <person name="Miller P.J."/>
            <person name="Scott M.A."/>
            <person name="Spackman E."/>
            <person name="Goraichik I."/>
            <person name="Dimitrov K.M."/>
            <person name="Suarez D.L."/>
            <person name="Swayne D.E."/>
        </authorList>
    </citation>
    <scope>NUCLEOTIDE SEQUENCE [LARGE SCALE GENOMIC DNA]</scope>
    <source>
        <strain evidence="17 18">CECT 7691</strain>
    </source>
</reference>
<evidence type="ECO:0000256" key="10">
    <source>
        <dbReference type="ARBA" id="ARBA00023002"/>
    </source>
</evidence>
<dbReference type="InParanoid" id="A0A1Y5SRI4"/>
<dbReference type="InterPro" id="IPR016193">
    <property type="entry name" value="Cytidine_deaminase-like"/>
</dbReference>
<sequence>MDLALGLAARGLGQVWPNPAVGCVLVRDGRVVGRGWTQPGGRPHAETEALARAGDAARGATAYVTLEPCAHHGRTGPCAEALARAGVARVVHALRDPDPRVDGGGAALLRAAGIAVEEGVGEAAARRLNAGFLSRLGRGRPLITLKLATSLDGRIAAAGGESRWITGPAARAHGHALRASHDAILVGAGTARADDPSLDCRLPGMAARSPLRIVIAGAGPLDGAAKLRATAAERPTWLIVAAGAEGRFADWAGAGADLLPVAAGADGRPDAGAALAALGLRGLTRLLVEGGAGLAASLLRAGLVDRLACYRAPMLIGGDGLAASEALGIGRPGEAPRWRRTGLRALGDDLLETFDAAD</sequence>
<feature type="binding site" evidence="14">
    <location>
        <begin position="291"/>
        <end position="297"/>
    </location>
    <ligand>
        <name>NADP(+)</name>
        <dbReference type="ChEBI" id="CHEBI:58349"/>
    </ligand>
</feature>
<dbReference type="EC" id="1.1.1.193" evidence="12"/>
<comment type="catalytic activity">
    <reaction evidence="12">
        <text>2,5-diamino-6-hydroxy-4-(5-phosphoribosylamino)-pyrimidine + H2O + H(+) = 5-amino-6-(5-phospho-D-ribosylamino)uracil + NH4(+)</text>
        <dbReference type="Rhea" id="RHEA:21868"/>
        <dbReference type="ChEBI" id="CHEBI:15377"/>
        <dbReference type="ChEBI" id="CHEBI:15378"/>
        <dbReference type="ChEBI" id="CHEBI:28938"/>
        <dbReference type="ChEBI" id="CHEBI:58453"/>
        <dbReference type="ChEBI" id="CHEBI:58614"/>
        <dbReference type="EC" id="3.5.4.26"/>
    </reaction>
</comment>
<feature type="binding site" evidence="14">
    <location>
        <position position="194"/>
    </location>
    <ligand>
        <name>NADP(+)</name>
        <dbReference type="ChEBI" id="CHEBI:58349"/>
    </ligand>
</feature>
<evidence type="ECO:0000256" key="13">
    <source>
        <dbReference type="PIRSR" id="PIRSR006769-1"/>
    </source>
</evidence>
<evidence type="ECO:0000256" key="15">
    <source>
        <dbReference type="PIRSR" id="PIRSR006769-3"/>
    </source>
</evidence>
<dbReference type="InterPro" id="IPR002125">
    <property type="entry name" value="CMP_dCMP_dom"/>
</dbReference>
<evidence type="ECO:0000256" key="11">
    <source>
        <dbReference type="ARBA" id="ARBA00023268"/>
    </source>
</evidence>
<keyword evidence="8 12" id="KW-0862">Zinc</keyword>
<feature type="binding site" evidence="14">
    <location>
        <position position="289"/>
    </location>
    <ligand>
        <name>substrate</name>
    </ligand>
</feature>
<feature type="active site" description="Proton donor" evidence="13">
    <location>
        <position position="46"/>
    </location>
</feature>
<comment type="cofactor">
    <cofactor evidence="12 15">
        <name>Zn(2+)</name>
        <dbReference type="ChEBI" id="CHEBI:29105"/>
    </cofactor>
    <text evidence="12 15">Binds 1 zinc ion.</text>
</comment>
<dbReference type="AlphaFoldDB" id="A0A1Y5SRI4"/>
<dbReference type="UniPathway" id="UPA00275">
    <property type="reaction ID" value="UER00401"/>
</dbReference>
<dbReference type="GO" id="GO:0008835">
    <property type="term" value="F:diaminohydroxyphosphoribosylaminopyrimidine deaminase activity"/>
    <property type="evidence" value="ECO:0007669"/>
    <property type="project" value="UniProtKB-EC"/>
</dbReference>
<dbReference type="SUPFAM" id="SSF53597">
    <property type="entry name" value="Dihydrofolate reductase-like"/>
    <property type="match status" value="1"/>
</dbReference>
<organism evidence="17 18">
    <name type="scientific">Oceanibacterium hippocampi</name>
    <dbReference type="NCBI Taxonomy" id="745714"/>
    <lineage>
        <taxon>Bacteria</taxon>
        <taxon>Pseudomonadati</taxon>
        <taxon>Pseudomonadota</taxon>
        <taxon>Alphaproteobacteria</taxon>
        <taxon>Sneathiellales</taxon>
        <taxon>Sneathiellaceae</taxon>
        <taxon>Oceanibacterium</taxon>
    </lineage>
</organism>
<evidence type="ECO:0000313" key="18">
    <source>
        <dbReference type="Proteomes" id="UP000193200"/>
    </source>
</evidence>
<dbReference type="Gene3D" id="3.40.140.10">
    <property type="entry name" value="Cytidine Deaminase, domain 2"/>
    <property type="match status" value="1"/>
</dbReference>
<feature type="domain" description="CMP/dCMP-type deaminase" evidence="16">
    <location>
        <begin position="1"/>
        <end position="116"/>
    </location>
</feature>
<dbReference type="PROSITE" id="PS00903">
    <property type="entry name" value="CYT_DCMP_DEAMINASES_1"/>
    <property type="match status" value="1"/>
</dbReference>
<evidence type="ECO:0000256" key="4">
    <source>
        <dbReference type="ARBA" id="ARBA00005259"/>
    </source>
</evidence>
<evidence type="ECO:0000256" key="1">
    <source>
        <dbReference type="ARBA" id="ARBA00002151"/>
    </source>
</evidence>
<evidence type="ECO:0000313" key="17">
    <source>
        <dbReference type="EMBL" id="SLN44893.1"/>
    </source>
</evidence>
<gene>
    <name evidence="17" type="primary">ribD</name>
    <name evidence="17" type="ORF">OCH7691_01912</name>
</gene>
<dbReference type="Pfam" id="PF00383">
    <property type="entry name" value="dCMP_cyt_deam_1"/>
    <property type="match status" value="1"/>
</dbReference>
<keyword evidence="12" id="KW-0378">Hydrolase</keyword>
<keyword evidence="11" id="KW-0511">Multifunctional enzyme</keyword>
<evidence type="ECO:0000259" key="16">
    <source>
        <dbReference type="PROSITE" id="PS51747"/>
    </source>
</evidence>
<dbReference type="OrthoDB" id="9800865at2"/>
<evidence type="ECO:0000256" key="5">
    <source>
        <dbReference type="ARBA" id="ARBA00007417"/>
    </source>
</evidence>
<dbReference type="PIRSF" id="PIRSF006769">
    <property type="entry name" value="RibD"/>
    <property type="match status" value="1"/>
</dbReference>
<keyword evidence="10 12" id="KW-0560">Oxidoreductase</keyword>
<protein>
    <recommendedName>
        <fullName evidence="12">Riboflavin biosynthesis protein RibD</fullName>
    </recommendedName>
    <domain>
        <recommendedName>
            <fullName evidence="12">Diaminohydroxyphosphoribosylaminopyrimidine deaminase</fullName>
            <shortName evidence="12">DRAP deaminase</shortName>
            <ecNumber evidence="12">3.5.4.26</ecNumber>
        </recommendedName>
        <alternativeName>
            <fullName evidence="12">Riboflavin-specific deaminase</fullName>
        </alternativeName>
    </domain>
    <domain>
        <recommendedName>
            <fullName evidence="12">5-amino-6-(5-phosphoribosylamino)uracil reductase</fullName>
            <ecNumber evidence="12">1.1.1.193</ecNumber>
        </recommendedName>
        <alternativeName>
            <fullName evidence="12">HTP reductase</fullName>
        </alternativeName>
    </domain>
</protein>
<dbReference type="GO" id="GO:0008270">
    <property type="term" value="F:zinc ion binding"/>
    <property type="evidence" value="ECO:0007669"/>
    <property type="project" value="InterPro"/>
</dbReference>
<keyword evidence="18" id="KW-1185">Reference proteome</keyword>
<evidence type="ECO:0000256" key="12">
    <source>
        <dbReference type="PIRNR" id="PIRNR006769"/>
    </source>
</evidence>
<feature type="binding site" evidence="14">
    <location>
        <position position="162"/>
    </location>
    <ligand>
        <name>substrate</name>
    </ligand>
</feature>
<dbReference type="InterPro" id="IPR024072">
    <property type="entry name" value="DHFR-like_dom_sf"/>
</dbReference>